<feature type="transmembrane region" description="Helical" evidence="1">
    <location>
        <begin position="170"/>
        <end position="195"/>
    </location>
</feature>
<accession>A0A7W1WSU3</accession>
<sequence>MVLNYIKTEWNKLPWMIIFAVILIGPAVSLWIGFGVPTKAGEGLTPWQWYFSISIHKYSLFFLPIVTGIFAALLCRFEHLSGGWKRLFTFPVPRSFIYLSKWIVLILLLLLTQIVFLAGFITIGTFKGLEGLIPWDLFVKSLLSGLAAAFPLGTLLLGVSLFWKSFATPFVLNMLFTVPSIIATGSPRLGIWYPWAQPFLAMMPENHQWAASVDPLVLTVAVMLYISVFAFSTLYWLAKTDW</sequence>
<evidence type="ECO:0000313" key="3">
    <source>
        <dbReference type="Proteomes" id="UP000535491"/>
    </source>
</evidence>
<proteinExistence type="predicted"/>
<feature type="transmembrane region" description="Helical" evidence="1">
    <location>
        <begin position="215"/>
        <end position="238"/>
    </location>
</feature>
<dbReference type="CDD" id="cd21809">
    <property type="entry name" value="ABC-2_lan_permease-like"/>
    <property type="match status" value="1"/>
</dbReference>
<feature type="transmembrane region" description="Helical" evidence="1">
    <location>
        <begin position="55"/>
        <end position="75"/>
    </location>
</feature>
<dbReference type="RefSeq" id="WP_181752820.1">
    <property type="nucleotide sequence ID" value="NZ_JACEIQ010000015.1"/>
</dbReference>
<feature type="transmembrane region" description="Helical" evidence="1">
    <location>
        <begin position="141"/>
        <end position="163"/>
    </location>
</feature>
<dbReference type="AlphaFoldDB" id="A0A7W1WSU3"/>
<keyword evidence="3" id="KW-1185">Reference proteome</keyword>
<gene>
    <name evidence="2" type="ORF">H1191_13940</name>
</gene>
<evidence type="ECO:0000256" key="1">
    <source>
        <dbReference type="SAM" id="Phobius"/>
    </source>
</evidence>
<organism evidence="2 3">
    <name type="scientific">Paenactinomyces guangxiensis</name>
    <dbReference type="NCBI Taxonomy" id="1490290"/>
    <lineage>
        <taxon>Bacteria</taxon>
        <taxon>Bacillati</taxon>
        <taxon>Bacillota</taxon>
        <taxon>Bacilli</taxon>
        <taxon>Bacillales</taxon>
        <taxon>Thermoactinomycetaceae</taxon>
        <taxon>Paenactinomyces</taxon>
    </lineage>
</organism>
<comment type="caution">
    <text evidence="2">The sequence shown here is derived from an EMBL/GenBank/DDBJ whole genome shotgun (WGS) entry which is preliminary data.</text>
</comment>
<feature type="transmembrane region" description="Helical" evidence="1">
    <location>
        <begin position="12"/>
        <end position="35"/>
    </location>
</feature>
<evidence type="ECO:0000313" key="2">
    <source>
        <dbReference type="EMBL" id="MBA4495405.1"/>
    </source>
</evidence>
<dbReference type="EMBL" id="JACEIQ010000015">
    <property type="protein sequence ID" value="MBA4495405.1"/>
    <property type="molecule type" value="Genomic_DNA"/>
</dbReference>
<keyword evidence="1" id="KW-0812">Transmembrane</keyword>
<dbReference type="Proteomes" id="UP000535491">
    <property type="component" value="Unassembled WGS sequence"/>
</dbReference>
<dbReference type="Pfam" id="PF12730">
    <property type="entry name" value="ABC2_membrane_4"/>
    <property type="match status" value="1"/>
</dbReference>
<feature type="transmembrane region" description="Helical" evidence="1">
    <location>
        <begin position="96"/>
        <end position="121"/>
    </location>
</feature>
<reference evidence="2 3" key="1">
    <citation type="submission" date="2020-07" db="EMBL/GenBank/DDBJ databases">
        <authorList>
            <person name="Feng H."/>
        </authorList>
    </citation>
    <scope>NUCLEOTIDE SEQUENCE [LARGE SCALE GENOMIC DNA]</scope>
    <source>
        <strain evidence="3">s-10</strain>
    </source>
</reference>
<protein>
    <submittedName>
        <fullName evidence="2">ABC transporter permease</fullName>
    </submittedName>
</protein>
<name>A0A7W1WSU3_9BACL</name>
<keyword evidence="1" id="KW-1133">Transmembrane helix</keyword>
<keyword evidence="1" id="KW-0472">Membrane</keyword>